<dbReference type="RefSeq" id="WP_189511589.1">
    <property type="nucleotide sequence ID" value="NZ_BMXG01000002.1"/>
</dbReference>
<reference evidence="1" key="2">
    <citation type="submission" date="2020-09" db="EMBL/GenBank/DDBJ databases">
        <authorList>
            <person name="Sun Q."/>
            <person name="Kim S."/>
        </authorList>
    </citation>
    <scope>NUCLEOTIDE SEQUENCE</scope>
    <source>
        <strain evidence="1">KCTC 12870</strain>
    </source>
</reference>
<evidence type="ECO:0000313" key="2">
    <source>
        <dbReference type="Proteomes" id="UP000642829"/>
    </source>
</evidence>
<protein>
    <recommendedName>
        <fullName evidence="3">DUF1573 domain-containing protein</fullName>
    </recommendedName>
</protein>
<evidence type="ECO:0000313" key="1">
    <source>
        <dbReference type="EMBL" id="GHB92966.1"/>
    </source>
</evidence>
<reference evidence="1" key="1">
    <citation type="journal article" date="2014" name="Int. J. Syst. Evol. Microbiol.">
        <title>Complete genome sequence of Corynebacterium casei LMG S-19264T (=DSM 44701T), isolated from a smear-ripened cheese.</title>
        <authorList>
            <consortium name="US DOE Joint Genome Institute (JGI-PGF)"/>
            <person name="Walter F."/>
            <person name="Albersmeier A."/>
            <person name="Kalinowski J."/>
            <person name="Ruckert C."/>
        </authorList>
    </citation>
    <scope>NUCLEOTIDE SEQUENCE</scope>
    <source>
        <strain evidence="1">KCTC 12870</strain>
    </source>
</reference>
<keyword evidence="2" id="KW-1185">Reference proteome</keyword>
<dbReference type="EMBL" id="BMXG01000002">
    <property type="protein sequence ID" value="GHB92966.1"/>
    <property type="molecule type" value="Genomic_DNA"/>
</dbReference>
<dbReference type="Gene3D" id="2.60.40.10">
    <property type="entry name" value="Immunoglobulins"/>
    <property type="match status" value="1"/>
</dbReference>
<gene>
    <name evidence="1" type="ORF">GCM10007047_05420</name>
</gene>
<dbReference type="Proteomes" id="UP000642829">
    <property type="component" value="Unassembled WGS sequence"/>
</dbReference>
<comment type="caution">
    <text evidence="1">The sequence shown here is derived from an EMBL/GenBank/DDBJ whole genome shotgun (WGS) entry which is preliminary data.</text>
</comment>
<dbReference type="InterPro" id="IPR011467">
    <property type="entry name" value="DUF1573"/>
</dbReference>
<name>A0A8J3D9W6_9BACT</name>
<organism evidence="1 2">
    <name type="scientific">Cerasicoccus arenae</name>
    <dbReference type="NCBI Taxonomy" id="424488"/>
    <lineage>
        <taxon>Bacteria</taxon>
        <taxon>Pseudomonadati</taxon>
        <taxon>Verrucomicrobiota</taxon>
        <taxon>Opitutia</taxon>
        <taxon>Puniceicoccales</taxon>
        <taxon>Cerasicoccaceae</taxon>
        <taxon>Cerasicoccus</taxon>
    </lineage>
</organism>
<dbReference type="Pfam" id="PF07610">
    <property type="entry name" value="DUF1573"/>
    <property type="match status" value="1"/>
</dbReference>
<proteinExistence type="predicted"/>
<dbReference type="InterPro" id="IPR013783">
    <property type="entry name" value="Ig-like_fold"/>
</dbReference>
<dbReference type="PANTHER" id="PTHR37833:SF1">
    <property type="entry name" value="SIGNAL PEPTIDE PROTEIN"/>
    <property type="match status" value="1"/>
</dbReference>
<dbReference type="AlphaFoldDB" id="A0A8J3D9W6"/>
<sequence length="242" mass="26354">MKWVTLSLFCLVALGLRAERVVEADADAIEISHDVVVSDTAGALSFETLSIDGGQANFKDKEFVAKFPFTNKSDQTVTILSAKASCGCTVPKLAKTVYAPGESGEIVATFSFGQRTGLQQKTISVVTDSKPPQRTTLRLQVTIPQVISIKPRVLFWDLKDKSEFEAKDFTVVVGEQVEGNVRLAGDAPAGFKGSLEPKKDSSDYTLTVQPLLKDRTRSKFKVEVVDTDGKVIGDTYAFVIIR</sequence>
<evidence type="ECO:0008006" key="3">
    <source>
        <dbReference type="Google" id="ProtNLM"/>
    </source>
</evidence>
<accession>A0A8J3D9W6</accession>
<dbReference type="PANTHER" id="PTHR37833">
    <property type="entry name" value="LIPOPROTEIN-RELATED"/>
    <property type="match status" value="1"/>
</dbReference>